<keyword evidence="1" id="KW-1133">Transmembrane helix</keyword>
<organism evidence="2">
    <name type="scientific">Ixodes ricinus</name>
    <name type="common">Common tick</name>
    <name type="synonym">Acarus ricinus</name>
    <dbReference type="NCBI Taxonomy" id="34613"/>
    <lineage>
        <taxon>Eukaryota</taxon>
        <taxon>Metazoa</taxon>
        <taxon>Ecdysozoa</taxon>
        <taxon>Arthropoda</taxon>
        <taxon>Chelicerata</taxon>
        <taxon>Arachnida</taxon>
        <taxon>Acari</taxon>
        <taxon>Parasitiformes</taxon>
        <taxon>Ixodida</taxon>
        <taxon>Ixodoidea</taxon>
        <taxon>Ixodidae</taxon>
        <taxon>Ixodinae</taxon>
        <taxon>Ixodes</taxon>
    </lineage>
</organism>
<accession>A0A147BMW9</accession>
<evidence type="ECO:0000256" key="1">
    <source>
        <dbReference type="SAM" id="Phobius"/>
    </source>
</evidence>
<proteinExistence type="predicted"/>
<keyword evidence="1" id="KW-0472">Membrane</keyword>
<dbReference type="EMBL" id="GEGO01003264">
    <property type="protein sequence ID" value="JAR92140.1"/>
    <property type="molecule type" value="Transcribed_RNA"/>
</dbReference>
<name>A0A147BMW9_IXORI</name>
<keyword evidence="1 2" id="KW-0812">Transmembrane</keyword>
<reference evidence="2" key="1">
    <citation type="journal article" date="2018" name="PLoS Negl. Trop. Dis.">
        <title>Sialome diversity of ticks revealed by RNAseq of single tick salivary glands.</title>
        <authorList>
            <person name="Perner J."/>
            <person name="Kropackova S."/>
            <person name="Kopacek P."/>
            <person name="Ribeiro J.M."/>
        </authorList>
    </citation>
    <scope>NUCLEOTIDE SEQUENCE</scope>
    <source>
        <strain evidence="2">Siblings of single egg batch collected in Ceske Budejovice</strain>
        <tissue evidence="2">Salivary glands</tissue>
    </source>
</reference>
<dbReference type="AlphaFoldDB" id="A0A147BMW9"/>
<sequence>MYCMYWGKFKDKYLTELYLPLFNFLLYFQLMLLHLVNCIKHLLRATLSSREGASVGTMWSCASLTSLPLYNILSLLPNYV</sequence>
<evidence type="ECO:0000313" key="2">
    <source>
        <dbReference type="EMBL" id="JAR92140.1"/>
    </source>
</evidence>
<protein>
    <submittedName>
        <fullName evidence="2">Putative transmembrane protein 167</fullName>
    </submittedName>
</protein>
<feature type="transmembrane region" description="Helical" evidence="1">
    <location>
        <begin position="17"/>
        <end position="36"/>
    </location>
</feature>
<feature type="transmembrane region" description="Helical" evidence="1">
    <location>
        <begin position="57"/>
        <end position="76"/>
    </location>
</feature>